<proteinExistence type="predicted"/>
<accession>C6WVS9</accession>
<evidence type="ECO:0000313" key="1">
    <source>
        <dbReference type="EMBL" id="ACT48028.1"/>
    </source>
</evidence>
<protein>
    <submittedName>
        <fullName evidence="1">Uncharacterized protein</fullName>
    </submittedName>
</protein>
<reference evidence="1 2" key="2">
    <citation type="journal article" date="2011" name="J. Bacteriol.">
        <title>Genomes of three methylotrophs from a single niche uncover genetic and metabolic divergence of Methylophilaceae.</title>
        <authorList>
            <person name="Lapidus A."/>
            <person name="Clum A."/>
            <person name="Labutti K."/>
            <person name="Kaluzhnaya M.G."/>
            <person name="Lim S."/>
            <person name="Beck D.A."/>
            <person name="Glavina Del Rio T."/>
            <person name="Nolan M."/>
            <person name="Mavromatis K."/>
            <person name="Huntemann M."/>
            <person name="Lucas S."/>
            <person name="Lidstrom M.E."/>
            <person name="Ivanova N."/>
            <person name="Chistoserdova L."/>
        </authorList>
    </citation>
    <scope>NUCLEOTIDE SEQUENCE [LARGE SCALE GENOMIC DNA]</scope>
    <source>
        <strain evidence="2">JLW8 / ATCC BAA-1282 / DSM 17540</strain>
    </source>
</reference>
<dbReference type="OrthoDB" id="88925at2"/>
<dbReference type="Proteomes" id="UP000002742">
    <property type="component" value="Chromosome"/>
</dbReference>
<reference evidence="2" key="1">
    <citation type="submission" date="2009-07" db="EMBL/GenBank/DDBJ databases">
        <title>Complete sequence of Methylotenera mobilis JLW8.</title>
        <authorList>
            <consortium name="US DOE Joint Genome Institute"/>
            <person name="Lucas S."/>
            <person name="Copeland A."/>
            <person name="Lapidus A."/>
            <person name="Glavina del Rio T."/>
            <person name="Tice H."/>
            <person name="Bruce D."/>
            <person name="Goodwin L."/>
            <person name="Pitluck S."/>
            <person name="LaButti K.M."/>
            <person name="Clum A."/>
            <person name="Larimer F."/>
            <person name="Land M."/>
            <person name="Hauser L."/>
            <person name="Kyrpides N."/>
            <person name="Mikhailova N."/>
            <person name="Kayluzhnaya M."/>
            <person name="Chistoserdova L."/>
        </authorList>
    </citation>
    <scope>NUCLEOTIDE SEQUENCE [LARGE SCALE GENOMIC DNA]</scope>
    <source>
        <strain evidence="2">JLW8 / ATCC BAA-1282 / DSM 17540</strain>
    </source>
</reference>
<dbReference type="AlphaFoldDB" id="C6WVS9"/>
<dbReference type="EMBL" id="CP001672">
    <property type="protein sequence ID" value="ACT48028.1"/>
    <property type="molecule type" value="Genomic_DNA"/>
</dbReference>
<sequence length="58" mass="6889">MLWRNNKNLNLYKILHHATDCTNSRDGTKMVVYSPVDRPEQVFVRDEAEFMLKFTSVE</sequence>
<dbReference type="KEGG" id="mmb:Mmol_1121"/>
<dbReference type="eggNOG" id="ENOG5033I56">
    <property type="taxonomic scope" value="Bacteria"/>
</dbReference>
<dbReference type="HOGENOM" id="CLU_208441_0_0_4"/>
<gene>
    <name evidence="1" type="ordered locus">Mmol_1121</name>
</gene>
<name>C6WVS9_METML</name>
<organism evidence="1 2">
    <name type="scientific">Methylotenera mobilis (strain JLW8 / ATCC BAA-1282 / DSM 17540)</name>
    <dbReference type="NCBI Taxonomy" id="583345"/>
    <lineage>
        <taxon>Bacteria</taxon>
        <taxon>Pseudomonadati</taxon>
        <taxon>Pseudomonadota</taxon>
        <taxon>Betaproteobacteria</taxon>
        <taxon>Nitrosomonadales</taxon>
        <taxon>Methylophilaceae</taxon>
        <taxon>Methylotenera</taxon>
    </lineage>
</organism>
<evidence type="ECO:0000313" key="2">
    <source>
        <dbReference type="Proteomes" id="UP000002742"/>
    </source>
</evidence>
<keyword evidence="2" id="KW-1185">Reference proteome</keyword>